<dbReference type="Gene3D" id="3.40.30.10">
    <property type="entry name" value="Glutaredoxin"/>
    <property type="match status" value="1"/>
</dbReference>
<dbReference type="Pfam" id="PF00043">
    <property type="entry name" value="GST_C"/>
    <property type="match status" value="1"/>
</dbReference>
<dbReference type="InterPro" id="IPR036249">
    <property type="entry name" value="Thioredoxin-like_sf"/>
</dbReference>
<evidence type="ECO:0000259" key="1">
    <source>
        <dbReference type="PROSITE" id="PS50404"/>
    </source>
</evidence>
<accession>Q98MJ1</accession>
<dbReference type="PANTHER" id="PTHR44051">
    <property type="entry name" value="GLUTATHIONE S-TRANSFERASE-RELATED"/>
    <property type="match status" value="1"/>
</dbReference>
<dbReference type="SFLD" id="SFLDS00019">
    <property type="entry name" value="Glutathione_Transferase_(cytos"/>
    <property type="match status" value="1"/>
</dbReference>
<dbReference type="EMBL" id="BA000012">
    <property type="protein sequence ID" value="BAB48122.1"/>
    <property type="molecule type" value="Genomic_DNA"/>
</dbReference>
<dbReference type="InterPro" id="IPR010987">
    <property type="entry name" value="Glutathione-S-Trfase_C-like"/>
</dbReference>
<dbReference type="PROSITE" id="PS50404">
    <property type="entry name" value="GST_NTER"/>
    <property type="match status" value="1"/>
</dbReference>
<dbReference type="Proteomes" id="UP000000552">
    <property type="component" value="Chromosome"/>
</dbReference>
<reference evidence="3 4" key="1">
    <citation type="journal article" date="2000" name="DNA Res.">
        <title>Complete genome structure of the nitrogen-fixing symbiotic bacterium Mesorhizobium loti.</title>
        <authorList>
            <person name="Kaneko T."/>
            <person name="Nakamura Y."/>
            <person name="Sato S."/>
            <person name="Asamizu E."/>
            <person name="Kato T."/>
            <person name="Sasamoto S."/>
            <person name="Watanabe A."/>
            <person name="Idesawa K."/>
            <person name="Ishikawa A."/>
            <person name="Kawashima K."/>
            <person name="Kimura T."/>
            <person name="Kishida Y."/>
            <person name="Kiyokawa C."/>
            <person name="Kohara M."/>
            <person name="Matsumoto M."/>
            <person name="Matsuno A."/>
            <person name="Mochizuki Y."/>
            <person name="Nakayama S."/>
            <person name="Nakazaki N."/>
            <person name="Shimpo S."/>
            <person name="Sugimoto M."/>
            <person name="Takeuchi C."/>
            <person name="Yamada M."/>
            <person name="Tabata S."/>
        </authorList>
    </citation>
    <scope>NUCLEOTIDE SEQUENCE [LARGE SCALE GENOMIC DNA]</scope>
    <source>
        <strain evidence="4">LMG 29417 / CECT 9101 / MAFF 303099</strain>
    </source>
</reference>
<dbReference type="InterPro" id="IPR034346">
    <property type="entry name" value="Gtt2-like_C"/>
</dbReference>
<name>Q98MJ1_RHILO</name>
<dbReference type="PANTHER" id="PTHR44051:SF8">
    <property type="entry name" value="GLUTATHIONE S-TRANSFERASE GSTA"/>
    <property type="match status" value="1"/>
</dbReference>
<dbReference type="Gene3D" id="1.20.1050.10">
    <property type="match status" value="1"/>
</dbReference>
<evidence type="ECO:0000259" key="2">
    <source>
        <dbReference type="PROSITE" id="PS50405"/>
    </source>
</evidence>
<dbReference type="AlphaFoldDB" id="Q98MJ1"/>
<dbReference type="InterPro" id="IPR036282">
    <property type="entry name" value="Glutathione-S-Trfase_C_sf"/>
</dbReference>
<dbReference type="PROSITE" id="PS50405">
    <property type="entry name" value="GST_CTER"/>
    <property type="match status" value="1"/>
</dbReference>
<dbReference type="CDD" id="cd03051">
    <property type="entry name" value="GST_N_GTT2_like"/>
    <property type="match status" value="1"/>
</dbReference>
<gene>
    <name evidence="3" type="ordered locus">mll0559</name>
</gene>
<dbReference type="InterPro" id="IPR004045">
    <property type="entry name" value="Glutathione_S-Trfase_N"/>
</dbReference>
<sequence length="214" mass="24030">MYRLGRKGRIDMKLFDGGRAPNPRRVRVFLAEKGIAVPLVSVDMGALEHKGQTVSSRNPLQRLPVLELDDGTVITESVAICRYFEELHPEPALFGRGALGKAQVEMWQRRMEFKLLSCVAQAFRHIHPAMKEWEIPQIPEWGEANKPKAIEFLKLLDGELANREFAAGDSYSIADITGLIAIDFMKPARIKVPEECTNVLRWHQAISSRPSAAA</sequence>
<dbReference type="InterPro" id="IPR004046">
    <property type="entry name" value="GST_C"/>
</dbReference>
<dbReference type="SUPFAM" id="SSF52833">
    <property type="entry name" value="Thioredoxin-like"/>
    <property type="match status" value="1"/>
</dbReference>
<organism evidence="3 4">
    <name type="scientific">Mesorhizobium japonicum (strain LMG 29417 / CECT 9101 / MAFF 303099)</name>
    <name type="common">Mesorhizobium loti (strain MAFF 303099)</name>
    <dbReference type="NCBI Taxonomy" id="266835"/>
    <lineage>
        <taxon>Bacteria</taxon>
        <taxon>Pseudomonadati</taxon>
        <taxon>Pseudomonadota</taxon>
        <taxon>Alphaproteobacteria</taxon>
        <taxon>Hyphomicrobiales</taxon>
        <taxon>Phyllobacteriaceae</taxon>
        <taxon>Mesorhizobium</taxon>
    </lineage>
</organism>
<proteinExistence type="predicted"/>
<dbReference type="InterPro" id="IPR040079">
    <property type="entry name" value="Glutathione_S-Trfase"/>
</dbReference>
<dbReference type="InterPro" id="IPR034345">
    <property type="entry name" value="Gtt2-like_N"/>
</dbReference>
<dbReference type="Pfam" id="PF13409">
    <property type="entry name" value="GST_N_2"/>
    <property type="match status" value="1"/>
</dbReference>
<dbReference type="SFLD" id="SFLDG00358">
    <property type="entry name" value="Main_(cytGST)"/>
    <property type="match status" value="1"/>
</dbReference>
<feature type="domain" description="GST N-terminal" evidence="1">
    <location>
        <begin position="10"/>
        <end position="92"/>
    </location>
</feature>
<dbReference type="CDD" id="cd03182">
    <property type="entry name" value="GST_C_GTT2_like"/>
    <property type="match status" value="1"/>
</dbReference>
<dbReference type="GO" id="GO:0016740">
    <property type="term" value="F:transferase activity"/>
    <property type="evidence" value="ECO:0007669"/>
    <property type="project" value="UniProtKB-KW"/>
</dbReference>
<dbReference type="KEGG" id="mlo:mll0559"/>
<protein>
    <submittedName>
        <fullName evidence="3">Glutathione S-transferase</fullName>
    </submittedName>
</protein>
<dbReference type="HOGENOM" id="CLU_011226_6_3_5"/>
<evidence type="ECO:0000313" key="4">
    <source>
        <dbReference type="Proteomes" id="UP000000552"/>
    </source>
</evidence>
<feature type="domain" description="GST C-terminal" evidence="2">
    <location>
        <begin position="97"/>
        <end position="214"/>
    </location>
</feature>
<evidence type="ECO:0000313" key="3">
    <source>
        <dbReference type="EMBL" id="BAB48122.1"/>
    </source>
</evidence>
<keyword evidence="3" id="KW-0808">Transferase</keyword>
<dbReference type="SUPFAM" id="SSF47616">
    <property type="entry name" value="GST C-terminal domain-like"/>
    <property type="match status" value="1"/>
</dbReference>
<dbReference type="eggNOG" id="COG0625">
    <property type="taxonomic scope" value="Bacteria"/>
</dbReference>